<dbReference type="SUPFAM" id="SSF53383">
    <property type="entry name" value="PLP-dependent transferases"/>
    <property type="match status" value="1"/>
</dbReference>
<evidence type="ECO:0000256" key="4">
    <source>
        <dbReference type="ARBA" id="ARBA00023125"/>
    </source>
</evidence>
<dbReference type="PANTHER" id="PTHR46577:SF2">
    <property type="entry name" value="TRANSCRIPTIONAL REGULATORY PROTEIN"/>
    <property type="match status" value="1"/>
</dbReference>
<evidence type="ECO:0000313" key="7">
    <source>
        <dbReference type="EMBL" id="KAA2243498.1"/>
    </source>
</evidence>
<keyword evidence="5" id="KW-0804">Transcription</keyword>
<dbReference type="CDD" id="cd07377">
    <property type="entry name" value="WHTH_GntR"/>
    <property type="match status" value="1"/>
</dbReference>
<dbReference type="InterPro" id="IPR036390">
    <property type="entry name" value="WH_DNA-bd_sf"/>
</dbReference>
<evidence type="ECO:0000256" key="2">
    <source>
        <dbReference type="ARBA" id="ARBA00022898"/>
    </source>
</evidence>
<keyword evidence="8" id="KW-1185">Reference proteome</keyword>
<reference evidence="7 8" key="1">
    <citation type="submission" date="2019-09" db="EMBL/GenBank/DDBJ databases">
        <title>Chitinophaga ginsengihumi sp. nov., isolated from soil of ginseng rhizosphere.</title>
        <authorList>
            <person name="Lee J."/>
        </authorList>
    </citation>
    <scope>NUCLEOTIDE SEQUENCE [LARGE SCALE GENOMIC DNA]</scope>
    <source>
        <strain evidence="7 8">BN140078</strain>
    </source>
</reference>
<evidence type="ECO:0000313" key="8">
    <source>
        <dbReference type="Proteomes" id="UP000324611"/>
    </source>
</evidence>
<dbReference type="Gene3D" id="1.10.10.10">
    <property type="entry name" value="Winged helix-like DNA-binding domain superfamily/Winged helix DNA-binding domain"/>
    <property type="match status" value="1"/>
</dbReference>
<dbReference type="RefSeq" id="WP_149838373.1">
    <property type="nucleotide sequence ID" value="NZ_VUOC01000002.1"/>
</dbReference>
<name>A0A5B2VXZ0_9BACT</name>
<dbReference type="CDD" id="cd00609">
    <property type="entry name" value="AAT_like"/>
    <property type="match status" value="1"/>
</dbReference>
<evidence type="ECO:0000256" key="1">
    <source>
        <dbReference type="ARBA" id="ARBA00005384"/>
    </source>
</evidence>
<keyword evidence="4" id="KW-0238">DNA-binding</keyword>
<dbReference type="InterPro" id="IPR051446">
    <property type="entry name" value="HTH_trans_reg/aminotransferase"/>
</dbReference>
<dbReference type="GO" id="GO:0008483">
    <property type="term" value="F:transaminase activity"/>
    <property type="evidence" value="ECO:0007669"/>
    <property type="project" value="UniProtKB-KW"/>
</dbReference>
<dbReference type="InterPro" id="IPR004839">
    <property type="entry name" value="Aminotransferase_I/II_large"/>
</dbReference>
<keyword evidence="2" id="KW-0663">Pyridoxal phosphate</keyword>
<dbReference type="SUPFAM" id="SSF46785">
    <property type="entry name" value="Winged helix' DNA-binding domain"/>
    <property type="match status" value="1"/>
</dbReference>
<dbReference type="InterPro" id="IPR000524">
    <property type="entry name" value="Tscrpt_reg_HTH_GntR"/>
</dbReference>
<evidence type="ECO:0000256" key="5">
    <source>
        <dbReference type="ARBA" id="ARBA00023163"/>
    </source>
</evidence>
<keyword evidence="7" id="KW-0808">Transferase</keyword>
<feature type="domain" description="HTH gntR-type" evidence="6">
    <location>
        <begin position="35"/>
        <end position="103"/>
    </location>
</feature>
<dbReference type="GO" id="GO:0003677">
    <property type="term" value="F:DNA binding"/>
    <property type="evidence" value="ECO:0007669"/>
    <property type="project" value="UniProtKB-KW"/>
</dbReference>
<organism evidence="7 8">
    <name type="scientific">Chitinophaga agrisoli</name>
    <dbReference type="NCBI Taxonomy" id="2607653"/>
    <lineage>
        <taxon>Bacteria</taxon>
        <taxon>Pseudomonadati</taxon>
        <taxon>Bacteroidota</taxon>
        <taxon>Chitinophagia</taxon>
        <taxon>Chitinophagales</taxon>
        <taxon>Chitinophagaceae</taxon>
        <taxon>Chitinophaga</taxon>
    </lineage>
</organism>
<dbReference type="AlphaFoldDB" id="A0A5B2VXZ0"/>
<gene>
    <name evidence="7" type="ORF">F0L74_13475</name>
</gene>
<dbReference type="InterPro" id="IPR036388">
    <property type="entry name" value="WH-like_DNA-bd_sf"/>
</dbReference>
<dbReference type="Gene3D" id="3.40.640.10">
    <property type="entry name" value="Type I PLP-dependent aspartate aminotransferase-like (Major domain)"/>
    <property type="match status" value="1"/>
</dbReference>
<sequence>MTSWARWRYYWYKLKNDTFEGGIPLFEYLKDMDKKFKYEQIVIKIEQLILKLKLKPGDKIPSVRFVCKELGVSLATAVQAYAILESKGMIFSKPGSGYYISANSDTRLQTIREQSFVTYPSSVEINTMAREMVKNPRKYGVTNFSTLAPANELLPIARLNKAMQASVKEQALDNLPYPFLEGHPRLIKQISLHTFEWQLSLAHDEILVTNGCMEAINLCLDFLTKPGDLIAVECPTYGGILQSMEARGLKVIGISVNPVTGLNLDELEKALSAYNITACVFSPTCHNPLGCSMPDANKIKLVNMLNERNIPLIEDDALGEIYFGNVRPLPAKAYDKNNNVLYCSSFSKSLSPGYRIGYVSGGKYHTEIEKLKFAANISTNTILQDTIARYLESGTYKLHLKKLRIAAQTQILKYRDAISQYFPTETRVSIPAGGYSLWIELPDKINSLKLQQLALENKIAFCPGPIFSTSEAFHHYIRINCGQLWTPKIKHALQKLGDLVKSLSHSSENATADLKTLANIGGPVSIGNELNQPPSPAI</sequence>
<proteinExistence type="inferred from homology"/>
<evidence type="ECO:0000256" key="3">
    <source>
        <dbReference type="ARBA" id="ARBA00023015"/>
    </source>
</evidence>
<dbReference type="GO" id="GO:0003700">
    <property type="term" value="F:DNA-binding transcription factor activity"/>
    <property type="evidence" value="ECO:0007669"/>
    <property type="project" value="InterPro"/>
</dbReference>
<dbReference type="GO" id="GO:0030170">
    <property type="term" value="F:pyridoxal phosphate binding"/>
    <property type="evidence" value="ECO:0007669"/>
    <property type="project" value="InterPro"/>
</dbReference>
<dbReference type="Proteomes" id="UP000324611">
    <property type="component" value="Unassembled WGS sequence"/>
</dbReference>
<dbReference type="SMART" id="SM00345">
    <property type="entry name" value="HTH_GNTR"/>
    <property type="match status" value="1"/>
</dbReference>
<dbReference type="PROSITE" id="PS50949">
    <property type="entry name" value="HTH_GNTR"/>
    <property type="match status" value="1"/>
</dbReference>
<dbReference type="InterPro" id="IPR015424">
    <property type="entry name" value="PyrdxlP-dep_Trfase"/>
</dbReference>
<protein>
    <submittedName>
        <fullName evidence="7">PLP-dependent aminotransferase family protein</fullName>
    </submittedName>
</protein>
<accession>A0A5B2VXZ0</accession>
<comment type="caution">
    <text evidence="7">The sequence shown here is derived from an EMBL/GenBank/DDBJ whole genome shotgun (WGS) entry which is preliminary data.</text>
</comment>
<dbReference type="Pfam" id="PF00155">
    <property type="entry name" value="Aminotran_1_2"/>
    <property type="match status" value="1"/>
</dbReference>
<dbReference type="Gene3D" id="3.90.1150.10">
    <property type="entry name" value="Aspartate Aminotransferase, domain 1"/>
    <property type="match status" value="1"/>
</dbReference>
<dbReference type="Pfam" id="PF00392">
    <property type="entry name" value="GntR"/>
    <property type="match status" value="1"/>
</dbReference>
<reference evidence="7 8" key="2">
    <citation type="submission" date="2019-09" db="EMBL/GenBank/DDBJ databases">
        <authorList>
            <person name="Jin C."/>
        </authorList>
    </citation>
    <scope>NUCLEOTIDE SEQUENCE [LARGE SCALE GENOMIC DNA]</scope>
    <source>
        <strain evidence="7 8">BN140078</strain>
    </source>
</reference>
<evidence type="ECO:0000259" key="6">
    <source>
        <dbReference type="PROSITE" id="PS50949"/>
    </source>
</evidence>
<dbReference type="InterPro" id="IPR015421">
    <property type="entry name" value="PyrdxlP-dep_Trfase_major"/>
</dbReference>
<keyword evidence="7" id="KW-0032">Aminotransferase</keyword>
<keyword evidence="3" id="KW-0805">Transcription regulation</keyword>
<dbReference type="PANTHER" id="PTHR46577">
    <property type="entry name" value="HTH-TYPE TRANSCRIPTIONAL REGULATORY PROTEIN GABR"/>
    <property type="match status" value="1"/>
</dbReference>
<dbReference type="InterPro" id="IPR015422">
    <property type="entry name" value="PyrdxlP-dep_Trfase_small"/>
</dbReference>
<comment type="similarity">
    <text evidence="1">In the C-terminal section; belongs to the class-I pyridoxal-phosphate-dependent aminotransferase family.</text>
</comment>
<dbReference type="EMBL" id="VUOC01000002">
    <property type="protein sequence ID" value="KAA2243498.1"/>
    <property type="molecule type" value="Genomic_DNA"/>
</dbReference>